<evidence type="ECO:0000256" key="5">
    <source>
        <dbReference type="ARBA" id="ARBA00023163"/>
    </source>
</evidence>
<dbReference type="InterPro" id="IPR014284">
    <property type="entry name" value="RNA_pol_sigma-70_dom"/>
</dbReference>
<dbReference type="CDD" id="cd06171">
    <property type="entry name" value="Sigma70_r4"/>
    <property type="match status" value="1"/>
</dbReference>
<dbReference type="PANTHER" id="PTHR43133">
    <property type="entry name" value="RNA POLYMERASE ECF-TYPE SIGMA FACTO"/>
    <property type="match status" value="1"/>
</dbReference>
<dbReference type="InterPro" id="IPR007630">
    <property type="entry name" value="RNA_pol_sigma70_r4"/>
</dbReference>
<dbReference type="Gene3D" id="1.10.1740.10">
    <property type="match status" value="1"/>
</dbReference>
<comment type="similarity">
    <text evidence="1">Belongs to the sigma-70 factor family. ECF subfamily.</text>
</comment>
<protein>
    <submittedName>
        <fullName evidence="9">RNA polymerase sigma factor</fullName>
    </submittedName>
</protein>
<feature type="region of interest" description="Disordered" evidence="6">
    <location>
        <begin position="110"/>
        <end position="137"/>
    </location>
</feature>
<accession>A0AAU7ARN0</accession>
<evidence type="ECO:0000313" key="9">
    <source>
        <dbReference type="EMBL" id="XAY04327.1"/>
    </source>
</evidence>
<dbReference type="PANTHER" id="PTHR43133:SF62">
    <property type="entry name" value="RNA POLYMERASE SIGMA FACTOR SIGZ"/>
    <property type="match status" value="1"/>
</dbReference>
<evidence type="ECO:0000256" key="6">
    <source>
        <dbReference type="SAM" id="MobiDB-lite"/>
    </source>
</evidence>
<dbReference type="SUPFAM" id="SSF88946">
    <property type="entry name" value="Sigma2 domain of RNA polymerase sigma factors"/>
    <property type="match status" value="1"/>
</dbReference>
<dbReference type="InterPro" id="IPR039425">
    <property type="entry name" value="RNA_pol_sigma-70-like"/>
</dbReference>
<dbReference type="AlphaFoldDB" id="A0AAU7ARN0"/>
<proteinExistence type="inferred from homology"/>
<evidence type="ECO:0000256" key="2">
    <source>
        <dbReference type="ARBA" id="ARBA00023015"/>
    </source>
</evidence>
<sequence length="229" mass="25032">MGEMSAPELMHDVGTRMAVNPGRAAPSRDEQRVARGLVGGDPEALRALHERFAGVVFGYLLSTLGNRATAEDVCQQVFTEVWTRGSSYDAERASLLTWVMTITRSRAIDELRRRRPEPHAPESAAALADAAEPGSASAGVPDDIDGLLARWEMAHLLDRVDQDDALLLRLRFYAELSQTEIADRTGLPLGTVKTRMVRGLERMRDLMAADEPRIAGPGVARRTSLEVAS</sequence>
<name>A0AAU7ARN0_9ACTN</name>
<dbReference type="Pfam" id="PF04545">
    <property type="entry name" value="Sigma70_r4"/>
    <property type="match status" value="1"/>
</dbReference>
<dbReference type="KEGG" id="parq:DSM112329_01160"/>
<dbReference type="GO" id="GO:0006352">
    <property type="term" value="P:DNA-templated transcription initiation"/>
    <property type="evidence" value="ECO:0007669"/>
    <property type="project" value="InterPro"/>
</dbReference>
<feature type="compositionally biased region" description="Basic and acidic residues" evidence="6">
    <location>
        <begin position="110"/>
        <end position="120"/>
    </location>
</feature>
<dbReference type="RefSeq" id="WP_354700868.1">
    <property type="nucleotide sequence ID" value="NZ_CP114014.1"/>
</dbReference>
<dbReference type="EMBL" id="CP114014">
    <property type="protein sequence ID" value="XAY04327.1"/>
    <property type="molecule type" value="Genomic_DNA"/>
</dbReference>
<keyword evidence="4" id="KW-0238">DNA-binding</keyword>
<dbReference type="SUPFAM" id="SSF88659">
    <property type="entry name" value="Sigma3 and sigma4 domains of RNA polymerase sigma factors"/>
    <property type="match status" value="1"/>
</dbReference>
<evidence type="ECO:0000256" key="1">
    <source>
        <dbReference type="ARBA" id="ARBA00010641"/>
    </source>
</evidence>
<dbReference type="Pfam" id="PF04542">
    <property type="entry name" value="Sigma70_r2"/>
    <property type="match status" value="1"/>
</dbReference>
<dbReference type="GO" id="GO:0003677">
    <property type="term" value="F:DNA binding"/>
    <property type="evidence" value="ECO:0007669"/>
    <property type="project" value="UniProtKB-KW"/>
</dbReference>
<feature type="domain" description="RNA polymerase sigma-70 region 4" evidence="8">
    <location>
        <begin position="156"/>
        <end position="204"/>
    </location>
</feature>
<evidence type="ECO:0000256" key="4">
    <source>
        <dbReference type="ARBA" id="ARBA00023125"/>
    </source>
</evidence>
<keyword evidence="5" id="KW-0804">Transcription</keyword>
<dbReference type="InterPro" id="IPR007627">
    <property type="entry name" value="RNA_pol_sigma70_r2"/>
</dbReference>
<evidence type="ECO:0000259" key="7">
    <source>
        <dbReference type="Pfam" id="PF04542"/>
    </source>
</evidence>
<dbReference type="Gene3D" id="1.10.10.10">
    <property type="entry name" value="Winged helix-like DNA-binding domain superfamily/Winged helix DNA-binding domain"/>
    <property type="match status" value="1"/>
</dbReference>
<feature type="compositionally biased region" description="Low complexity" evidence="6">
    <location>
        <begin position="121"/>
        <end position="137"/>
    </location>
</feature>
<evidence type="ECO:0000259" key="8">
    <source>
        <dbReference type="Pfam" id="PF04545"/>
    </source>
</evidence>
<organism evidence="9">
    <name type="scientific">Paraconexibacter sp. AEG42_29</name>
    <dbReference type="NCBI Taxonomy" id="2997339"/>
    <lineage>
        <taxon>Bacteria</taxon>
        <taxon>Bacillati</taxon>
        <taxon>Actinomycetota</taxon>
        <taxon>Thermoleophilia</taxon>
        <taxon>Solirubrobacterales</taxon>
        <taxon>Paraconexibacteraceae</taxon>
        <taxon>Paraconexibacter</taxon>
    </lineage>
</organism>
<dbReference type="NCBIfam" id="TIGR02937">
    <property type="entry name" value="sigma70-ECF"/>
    <property type="match status" value="1"/>
</dbReference>
<dbReference type="GO" id="GO:0016987">
    <property type="term" value="F:sigma factor activity"/>
    <property type="evidence" value="ECO:0007669"/>
    <property type="project" value="UniProtKB-KW"/>
</dbReference>
<gene>
    <name evidence="9" type="ORF">DSM112329_01160</name>
</gene>
<dbReference type="InterPro" id="IPR013324">
    <property type="entry name" value="RNA_pol_sigma_r3/r4-like"/>
</dbReference>
<dbReference type="InterPro" id="IPR013325">
    <property type="entry name" value="RNA_pol_sigma_r2"/>
</dbReference>
<keyword evidence="2" id="KW-0805">Transcription regulation</keyword>
<evidence type="ECO:0000256" key="3">
    <source>
        <dbReference type="ARBA" id="ARBA00023082"/>
    </source>
</evidence>
<reference evidence="9" key="1">
    <citation type="submission" date="2022-12" db="EMBL/GenBank/DDBJ databases">
        <title>Paraconexibacter alkalitolerans sp. nov. and Baekduia alba sp. nov., isolated from soil and emended description of the genera Paraconexibacter (Chun et al., 2020) and Baekduia (An et al., 2020).</title>
        <authorList>
            <person name="Vieira S."/>
            <person name="Huber K.J."/>
            <person name="Geppert A."/>
            <person name="Wolf J."/>
            <person name="Neumann-Schaal M."/>
            <person name="Muesken M."/>
            <person name="Overmann J."/>
        </authorList>
    </citation>
    <scope>NUCLEOTIDE SEQUENCE</scope>
    <source>
        <strain evidence="9">AEG42_29</strain>
    </source>
</reference>
<keyword evidence="3" id="KW-0731">Sigma factor</keyword>
<dbReference type="InterPro" id="IPR036388">
    <property type="entry name" value="WH-like_DNA-bd_sf"/>
</dbReference>
<feature type="domain" description="RNA polymerase sigma-70 region 2" evidence="7">
    <location>
        <begin position="49"/>
        <end position="115"/>
    </location>
</feature>